<dbReference type="RefSeq" id="WP_230222488.1">
    <property type="nucleotide sequence ID" value="NZ_JAJKFT010000010.1"/>
</dbReference>
<evidence type="ECO:0000313" key="2">
    <source>
        <dbReference type="Proteomes" id="UP001139103"/>
    </source>
</evidence>
<keyword evidence="2" id="KW-1185">Reference proteome</keyword>
<sequence length="218" mass="24712">MPTIQEIHDILQAIHGDALRMTPEPQESLQAAEARLGIALPAVLLDYYQLTAHSDHWNQVHNRLLRPDRLEMRDGAFVFYVENQGVTVWGVLEEHLDSPDPPVHAAFQEDELEWEADDESLSRFLIKMAYWQTVNGGLPNIGLGTASEGTYQLVEARWPQLFRDEGYRLSFFGGDGVVVCLFDQEDGSGEIQVATRTPEQLRDLEHTLGVEWDLLETV</sequence>
<protein>
    <recommendedName>
        <fullName evidence="3">SMI1/KNR4 family protein</fullName>
    </recommendedName>
</protein>
<comment type="caution">
    <text evidence="1">The sequence shown here is derived from an EMBL/GenBank/DDBJ whole genome shotgun (WGS) entry which is preliminary data.</text>
</comment>
<evidence type="ECO:0000313" key="1">
    <source>
        <dbReference type="EMBL" id="MCC9630937.1"/>
    </source>
</evidence>
<organism evidence="1 2">
    <name type="scientific">Blastopirellula sediminis</name>
    <dbReference type="NCBI Taxonomy" id="2894196"/>
    <lineage>
        <taxon>Bacteria</taxon>
        <taxon>Pseudomonadati</taxon>
        <taxon>Planctomycetota</taxon>
        <taxon>Planctomycetia</taxon>
        <taxon>Pirellulales</taxon>
        <taxon>Pirellulaceae</taxon>
        <taxon>Blastopirellula</taxon>
    </lineage>
</organism>
<accession>A0A9X1MRY0</accession>
<proteinExistence type="predicted"/>
<dbReference type="Proteomes" id="UP001139103">
    <property type="component" value="Unassembled WGS sequence"/>
</dbReference>
<reference evidence="1" key="1">
    <citation type="submission" date="2021-11" db="EMBL/GenBank/DDBJ databases">
        <title>Genome sequence.</title>
        <authorList>
            <person name="Sun Q."/>
        </authorList>
    </citation>
    <scope>NUCLEOTIDE SEQUENCE</scope>
    <source>
        <strain evidence="1">JC732</strain>
    </source>
</reference>
<dbReference type="SUPFAM" id="SSF160631">
    <property type="entry name" value="SMI1/KNR4-like"/>
    <property type="match status" value="1"/>
</dbReference>
<dbReference type="EMBL" id="JAJKFT010000010">
    <property type="protein sequence ID" value="MCC9630937.1"/>
    <property type="molecule type" value="Genomic_DNA"/>
</dbReference>
<dbReference type="AlphaFoldDB" id="A0A9X1MRY0"/>
<name>A0A9X1MRY0_9BACT</name>
<gene>
    <name evidence="1" type="ORF">LOC68_21310</name>
</gene>
<evidence type="ECO:0008006" key="3">
    <source>
        <dbReference type="Google" id="ProtNLM"/>
    </source>
</evidence>
<dbReference type="InterPro" id="IPR037883">
    <property type="entry name" value="Knr4/Smi1-like_sf"/>
</dbReference>